<proteinExistence type="inferred from homology"/>
<comment type="similarity">
    <text evidence="2">Belongs to the sulfatase family.</text>
</comment>
<evidence type="ECO:0000256" key="4">
    <source>
        <dbReference type="ARBA" id="ARBA00022729"/>
    </source>
</evidence>
<evidence type="ECO:0000256" key="2">
    <source>
        <dbReference type="ARBA" id="ARBA00008779"/>
    </source>
</evidence>
<dbReference type="InterPro" id="IPR017850">
    <property type="entry name" value="Alkaline_phosphatase_core_sf"/>
</dbReference>
<dbReference type="SUPFAM" id="SSF53649">
    <property type="entry name" value="Alkaline phosphatase-like"/>
    <property type="match status" value="1"/>
</dbReference>
<sequence length="483" mass="54992">MKNRTLCLALGLSALATVGFAKKEQKNVLFILVDDMQKTSIHAYGNTQVVSPNIDRIVQEGVSFGHAYTNGSLGGALSMPSRAMIMTGRGVYQVKQDGAVIPESQVTLPELLRANGYETFGTGKWHADKKSFNRSFEKGDHIFFGGMHQYNQNGHMSPRLHHYDPTAEYKEPFVGDKFSSEMYADAAVKFLSERKKNDRPFFAFVAFTSPHDPRNQHPGYGHTYHPEEMELPVNYLPQHPFDNGELKIRDEVLLPFPRTEEMIRKDLADYYGMISEVDVQIGRIIQTLREKGELENTILIFASDNGLAVGRHGLLGKQNLYEHSISVPLVMVVPGMEKGVRSESLCYLYDIYPTVCDLLQIQPAASVTGRSLLPVLQNPEQKHRDQLFLAYNSSQRALVKDNWKYIIYNVDGVVTEQLFDLSNDPDEMINLATDAKYAFKKDAYKRILKEEMKKNNDFCDLDRHFWRGKPGKMTWEEALKLYN</sequence>
<dbReference type="CDD" id="cd16155">
    <property type="entry name" value="sulfatase_like"/>
    <property type="match status" value="1"/>
</dbReference>
<evidence type="ECO:0000313" key="10">
    <source>
        <dbReference type="Proteomes" id="UP001165444"/>
    </source>
</evidence>
<dbReference type="Proteomes" id="UP001165444">
    <property type="component" value="Unassembled WGS sequence"/>
</dbReference>
<reference evidence="9 10" key="1">
    <citation type="submission" date="2022-03" db="EMBL/GenBank/DDBJ databases">
        <title>Parabacteroides sp. nov. isolated from swine feces.</title>
        <authorList>
            <person name="Bak J.E."/>
        </authorList>
    </citation>
    <scope>NUCLEOTIDE SEQUENCE [LARGE SCALE GENOMIC DNA]</scope>
    <source>
        <strain evidence="9 10">AGMB00274</strain>
    </source>
</reference>
<keyword evidence="6" id="KW-0106">Calcium</keyword>
<keyword evidence="10" id="KW-1185">Reference proteome</keyword>
<comment type="cofactor">
    <cofactor evidence="1">
        <name>Ca(2+)</name>
        <dbReference type="ChEBI" id="CHEBI:29108"/>
    </cofactor>
</comment>
<evidence type="ECO:0000256" key="7">
    <source>
        <dbReference type="SAM" id="SignalP"/>
    </source>
</evidence>
<keyword evidence="5" id="KW-0378">Hydrolase</keyword>
<keyword evidence="3" id="KW-0479">Metal-binding</keyword>
<feature type="chain" id="PRO_5047410431" evidence="7">
    <location>
        <begin position="22"/>
        <end position="483"/>
    </location>
</feature>
<organism evidence="9 10">
    <name type="scientific">Parabacteroides faecalis</name>
    <dbReference type="NCBI Taxonomy" id="2924040"/>
    <lineage>
        <taxon>Bacteria</taxon>
        <taxon>Pseudomonadati</taxon>
        <taxon>Bacteroidota</taxon>
        <taxon>Bacteroidia</taxon>
        <taxon>Bacteroidales</taxon>
        <taxon>Tannerellaceae</taxon>
        <taxon>Parabacteroides</taxon>
    </lineage>
</organism>
<feature type="domain" description="Sulfatase N-terminal" evidence="8">
    <location>
        <begin position="26"/>
        <end position="361"/>
    </location>
</feature>
<evidence type="ECO:0000259" key="8">
    <source>
        <dbReference type="Pfam" id="PF00884"/>
    </source>
</evidence>
<evidence type="ECO:0000256" key="6">
    <source>
        <dbReference type="ARBA" id="ARBA00022837"/>
    </source>
</evidence>
<protein>
    <submittedName>
        <fullName evidence="9">Sulfatase-like hydrolase/transferase</fullName>
    </submittedName>
</protein>
<comment type="caution">
    <text evidence="9">The sequence shown here is derived from an EMBL/GenBank/DDBJ whole genome shotgun (WGS) entry which is preliminary data.</text>
</comment>
<evidence type="ECO:0000256" key="1">
    <source>
        <dbReference type="ARBA" id="ARBA00001913"/>
    </source>
</evidence>
<name>A0ABT0BWW8_9BACT</name>
<feature type="signal peptide" evidence="7">
    <location>
        <begin position="1"/>
        <end position="21"/>
    </location>
</feature>
<dbReference type="InterPro" id="IPR000917">
    <property type="entry name" value="Sulfatase_N"/>
</dbReference>
<gene>
    <name evidence="9" type="ORF">MUN53_01375</name>
</gene>
<evidence type="ECO:0000256" key="3">
    <source>
        <dbReference type="ARBA" id="ARBA00022723"/>
    </source>
</evidence>
<dbReference type="InterPro" id="IPR050738">
    <property type="entry name" value="Sulfatase"/>
</dbReference>
<dbReference type="Pfam" id="PF00884">
    <property type="entry name" value="Sulfatase"/>
    <property type="match status" value="1"/>
</dbReference>
<accession>A0ABT0BWW8</accession>
<dbReference type="PANTHER" id="PTHR42693">
    <property type="entry name" value="ARYLSULFATASE FAMILY MEMBER"/>
    <property type="match status" value="1"/>
</dbReference>
<evidence type="ECO:0000313" key="9">
    <source>
        <dbReference type="EMBL" id="MCJ2379279.1"/>
    </source>
</evidence>
<keyword evidence="4 7" id="KW-0732">Signal</keyword>
<dbReference type="PANTHER" id="PTHR42693:SF42">
    <property type="entry name" value="ARYLSULFATASE G"/>
    <property type="match status" value="1"/>
</dbReference>
<dbReference type="RefSeq" id="WP_243323121.1">
    <property type="nucleotide sequence ID" value="NZ_JAKZMM010000002.1"/>
</dbReference>
<dbReference type="Gene3D" id="3.40.720.10">
    <property type="entry name" value="Alkaline Phosphatase, subunit A"/>
    <property type="match status" value="1"/>
</dbReference>
<dbReference type="EMBL" id="JAKZMM010000002">
    <property type="protein sequence ID" value="MCJ2379279.1"/>
    <property type="molecule type" value="Genomic_DNA"/>
</dbReference>
<evidence type="ECO:0000256" key="5">
    <source>
        <dbReference type="ARBA" id="ARBA00022801"/>
    </source>
</evidence>